<gene>
    <name evidence="1" type="ORF">MNOR_LOCUS25978</name>
</gene>
<organism evidence="1 2">
    <name type="scientific">Meganyctiphanes norvegica</name>
    <name type="common">Northern krill</name>
    <name type="synonym">Thysanopoda norvegica</name>
    <dbReference type="NCBI Taxonomy" id="48144"/>
    <lineage>
        <taxon>Eukaryota</taxon>
        <taxon>Metazoa</taxon>
        <taxon>Ecdysozoa</taxon>
        <taxon>Arthropoda</taxon>
        <taxon>Crustacea</taxon>
        <taxon>Multicrustacea</taxon>
        <taxon>Malacostraca</taxon>
        <taxon>Eumalacostraca</taxon>
        <taxon>Eucarida</taxon>
        <taxon>Euphausiacea</taxon>
        <taxon>Euphausiidae</taxon>
        <taxon>Meganyctiphanes</taxon>
    </lineage>
</organism>
<feature type="non-terminal residue" evidence="1">
    <location>
        <position position="109"/>
    </location>
</feature>
<keyword evidence="2" id="KW-1185">Reference proteome</keyword>
<dbReference type="AlphaFoldDB" id="A0AAV2RNQ8"/>
<reference evidence="1 2" key="1">
    <citation type="submission" date="2024-05" db="EMBL/GenBank/DDBJ databases">
        <authorList>
            <person name="Wallberg A."/>
        </authorList>
    </citation>
    <scope>NUCLEOTIDE SEQUENCE [LARGE SCALE GENOMIC DNA]</scope>
</reference>
<protein>
    <submittedName>
        <fullName evidence="1">Uncharacterized protein</fullName>
    </submittedName>
</protein>
<comment type="caution">
    <text evidence="1">The sequence shown here is derived from an EMBL/GenBank/DDBJ whole genome shotgun (WGS) entry which is preliminary data.</text>
</comment>
<evidence type="ECO:0000313" key="2">
    <source>
        <dbReference type="Proteomes" id="UP001497623"/>
    </source>
</evidence>
<sequence length="109" mass="12104">VTSFPNLTYTGKVLCVTLVCDVSDESALWLATVVKQLCPDTRHGELTELGLQNTRLTGAGVAKILTTMHQYGLSVSRWIKVWTSVSISHNDREEVKHLAKRYSFGALQI</sequence>
<dbReference type="Proteomes" id="UP001497623">
    <property type="component" value="Unassembled WGS sequence"/>
</dbReference>
<feature type="non-terminal residue" evidence="1">
    <location>
        <position position="1"/>
    </location>
</feature>
<name>A0AAV2RNQ8_MEGNR</name>
<proteinExistence type="predicted"/>
<evidence type="ECO:0000313" key="1">
    <source>
        <dbReference type="EMBL" id="CAL4128132.1"/>
    </source>
</evidence>
<dbReference type="EMBL" id="CAXKWB010025420">
    <property type="protein sequence ID" value="CAL4128132.1"/>
    <property type="molecule type" value="Genomic_DNA"/>
</dbReference>
<accession>A0AAV2RNQ8</accession>